<dbReference type="AlphaFoldDB" id="A0A2P8FLY7"/>
<evidence type="ECO:0000313" key="2">
    <source>
        <dbReference type="Proteomes" id="UP000241964"/>
    </source>
</evidence>
<dbReference type="Proteomes" id="UP000241964">
    <property type="component" value="Unassembled WGS sequence"/>
</dbReference>
<dbReference type="GO" id="GO:0003723">
    <property type="term" value="F:RNA binding"/>
    <property type="evidence" value="ECO:0007669"/>
    <property type="project" value="InterPro"/>
</dbReference>
<sequence length="105" mass="12535">MRIIAIQTIRNYMKAYPKAEQSLLAWNQEAEAARWESPNTLKVQYRSASILSQKPVVFNIHGNHYRLIVDIEYRLKIVFIVWFGPHSEYDQIDARRISYDRTHQK</sequence>
<name>A0A2P8FLY7_9BACT</name>
<organism evidence="1 2">
    <name type="scientific">Dyadobacter jiangsuensis</name>
    <dbReference type="NCBI Taxonomy" id="1591085"/>
    <lineage>
        <taxon>Bacteria</taxon>
        <taxon>Pseudomonadati</taxon>
        <taxon>Bacteroidota</taxon>
        <taxon>Cytophagia</taxon>
        <taxon>Cytophagales</taxon>
        <taxon>Spirosomataceae</taxon>
        <taxon>Dyadobacter</taxon>
    </lineage>
</organism>
<accession>A0A2P8FLY7</accession>
<comment type="caution">
    <text evidence="1">The sequence shown here is derived from an EMBL/GenBank/DDBJ whole genome shotgun (WGS) entry which is preliminary data.</text>
</comment>
<dbReference type="OrthoDB" id="9799912at2"/>
<dbReference type="EMBL" id="PYAS01000019">
    <property type="protein sequence ID" value="PSL22729.1"/>
    <property type="molecule type" value="Genomic_DNA"/>
</dbReference>
<evidence type="ECO:0000313" key="1">
    <source>
        <dbReference type="EMBL" id="PSL22729.1"/>
    </source>
</evidence>
<keyword evidence="2" id="KW-1185">Reference proteome</keyword>
<dbReference type="GO" id="GO:0110001">
    <property type="term" value="C:toxin-antitoxin complex"/>
    <property type="evidence" value="ECO:0007669"/>
    <property type="project" value="InterPro"/>
</dbReference>
<dbReference type="InterPro" id="IPR018669">
    <property type="entry name" value="Toxin_HigB"/>
</dbReference>
<dbReference type="GO" id="GO:0004519">
    <property type="term" value="F:endonuclease activity"/>
    <property type="evidence" value="ECO:0007669"/>
    <property type="project" value="InterPro"/>
</dbReference>
<dbReference type="Pfam" id="PF09907">
    <property type="entry name" value="HigB_toxin"/>
    <property type="match status" value="1"/>
</dbReference>
<gene>
    <name evidence="1" type="ORF">CLV60_11987</name>
</gene>
<reference evidence="1 2" key="1">
    <citation type="submission" date="2018-03" db="EMBL/GenBank/DDBJ databases">
        <title>Genomic Encyclopedia of Archaeal and Bacterial Type Strains, Phase II (KMG-II): from individual species to whole genera.</title>
        <authorList>
            <person name="Goeker M."/>
        </authorList>
    </citation>
    <scope>NUCLEOTIDE SEQUENCE [LARGE SCALE GENOMIC DNA]</scope>
    <source>
        <strain evidence="1 2">DSM 29057</strain>
    </source>
</reference>
<protein>
    <submittedName>
        <fullName evidence="1">mRNA interferase HigB</fullName>
    </submittedName>
</protein>
<proteinExistence type="predicted"/>